<feature type="region of interest" description="Disordered" evidence="1">
    <location>
        <begin position="129"/>
        <end position="178"/>
    </location>
</feature>
<gene>
    <name evidence="2" type="ORF">G6048_43450</name>
</gene>
<reference evidence="2 3" key="1">
    <citation type="submission" date="2020-02" db="EMBL/GenBank/DDBJ databases">
        <title>Whole-genome analyses of novel actinobacteria.</title>
        <authorList>
            <person name="Sahin N."/>
            <person name="Tokatli A."/>
        </authorList>
    </citation>
    <scope>NUCLEOTIDE SEQUENCE [LARGE SCALE GENOMIC DNA]</scope>
    <source>
        <strain evidence="2 3">YC419</strain>
    </source>
</reference>
<sequence>MNDVLNRLPAEFRPLLNLEHLTGWTLDRQREHNADLSTYEGGRAVFQAVLRSQVVEGDRKWSARWRARKVEKQWNKLVKASRDAGNAAEALRTVYADHVREVAALPAQRARKAEVKAGRRGKVNAFAAKSMHKTAAAMTSRPDGGEEDGSETAGQSPDRPAADRTVRGVNDLFDRKGA</sequence>
<dbReference type="Proteomes" id="UP001518140">
    <property type="component" value="Unassembled WGS sequence"/>
</dbReference>
<dbReference type="EMBL" id="JAAKZX010000277">
    <property type="protein sequence ID" value="NGO48649.1"/>
    <property type="molecule type" value="Genomic_DNA"/>
</dbReference>
<accession>A0ABX0E7E0</accession>
<feature type="compositionally biased region" description="Basic and acidic residues" evidence="1">
    <location>
        <begin position="160"/>
        <end position="178"/>
    </location>
</feature>
<evidence type="ECO:0000313" key="3">
    <source>
        <dbReference type="Proteomes" id="UP001518140"/>
    </source>
</evidence>
<evidence type="ECO:0000313" key="2">
    <source>
        <dbReference type="EMBL" id="NGO48649.1"/>
    </source>
</evidence>
<keyword evidence="3" id="KW-1185">Reference proteome</keyword>
<name>A0ABX0E7E0_9ACTN</name>
<proteinExistence type="predicted"/>
<protein>
    <recommendedName>
        <fullName evidence="4">Transposase</fullName>
    </recommendedName>
</protein>
<organism evidence="2 3">
    <name type="scientific">Streptomyces ureilyticus</name>
    <dbReference type="NCBI Taxonomy" id="1775131"/>
    <lineage>
        <taxon>Bacteria</taxon>
        <taxon>Bacillati</taxon>
        <taxon>Actinomycetota</taxon>
        <taxon>Actinomycetes</taxon>
        <taxon>Kitasatosporales</taxon>
        <taxon>Streptomycetaceae</taxon>
        <taxon>Streptomyces</taxon>
    </lineage>
</organism>
<evidence type="ECO:0000256" key="1">
    <source>
        <dbReference type="SAM" id="MobiDB-lite"/>
    </source>
</evidence>
<evidence type="ECO:0008006" key="4">
    <source>
        <dbReference type="Google" id="ProtNLM"/>
    </source>
</evidence>
<comment type="caution">
    <text evidence="2">The sequence shown here is derived from an EMBL/GenBank/DDBJ whole genome shotgun (WGS) entry which is preliminary data.</text>
</comment>